<keyword evidence="4" id="KW-1185">Reference proteome</keyword>
<sequence length="111" mass="12465">MQKCAGAQQRNRSERKGPKQPKRASVGSLYQSNNEKPLDVSLRRKRKTLAKPSKDDDSGTVIVFLSPSSIFIFLLFPYAWTLSHVRAGHKGKDWETEISPTQSPVRAGRIV</sequence>
<evidence type="ECO:0000256" key="1">
    <source>
        <dbReference type="SAM" id="MobiDB-lite"/>
    </source>
</evidence>
<feature type="region of interest" description="Disordered" evidence="1">
    <location>
        <begin position="1"/>
        <end position="59"/>
    </location>
</feature>
<gene>
    <name evidence="3" type="ORF">ILYODFUR_003010</name>
</gene>
<keyword evidence="2" id="KW-1133">Transmembrane helix</keyword>
<keyword evidence="2" id="KW-0812">Transmembrane</keyword>
<dbReference type="EMBL" id="JAHRIQ010058076">
    <property type="protein sequence ID" value="MEQ2239309.1"/>
    <property type="molecule type" value="Genomic_DNA"/>
</dbReference>
<reference evidence="3 4" key="1">
    <citation type="submission" date="2021-06" db="EMBL/GenBank/DDBJ databases">
        <authorList>
            <person name="Palmer J.M."/>
        </authorList>
    </citation>
    <scope>NUCLEOTIDE SEQUENCE [LARGE SCALE GENOMIC DNA]</scope>
    <source>
        <strain evidence="4">if_2019</strain>
        <tissue evidence="3">Muscle</tissue>
    </source>
</reference>
<keyword evidence="2" id="KW-0472">Membrane</keyword>
<name>A0ABV0U3F3_9TELE</name>
<proteinExistence type="predicted"/>
<organism evidence="3 4">
    <name type="scientific">Ilyodon furcidens</name>
    <name type="common">goldbreast splitfin</name>
    <dbReference type="NCBI Taxonomy" id="33524"/>
    <lineage>
        <taxon>Eukaryota</taxon>
        <taxon>Metazoa</taxon>
        <taxon>Chordata</taxon>
        <taxon>Craniata</taxon>
        <taxon>Vertebrata</taxon>
        <taxon>Euteleostomi</taxon>
        <taxon>Actinopterygii</taxon>
        <taxon>Neopterygii</taxon>
        <taxon>Teleostei</taxon>
        <taxon>Neoteleostei</taxon>
        <taxon>Acanthomorphata</taxon>
        <taxon>Ovalentaria</taxon>
        <taxon>Atherinomorphae</taxon>
        <taxon>Cyprinodontiformes</taxon>
        <taxon>Goodeidae</taxon>
        <taxon>Ilyodon</taxon>
    </lineage>
</organism>
<protein>
    <submittedName>
        <fullName evidence="3">Uncharacterized protein</fullName>
    </submittedName>
</protein>
<feature type="region of interest" description="Disordered" evidence="1">
    <location>
        <begin position="92"/>
        <end position="111"/>
    </location>
</feature>
<evidence type="ECO:0000313" key="4">
    <source>
        <dbReference type="Proteomes" id="UP001482620"/>
    </source>
</evidence>
<dbReference type="Proteomes" id="UP001482620">
    <property type="component" value="Unassembled WGS sequence"/>
</dbReference>
<accession>A0ABV0U3F3</accession>
<evidence type="ECO:0000256" key="2">
    <source>
        <dbReference type="SAM" id="Phobius"/>
    </source>
</evidence>
<comment type="caution">
    <text evidence="3">The sequence shown here is derived from an EMBL/GenBank/DDBJ whole genome shotgun (WGS) entry which is preliminary data.</text>
</comment>
<evidence type="ECO:0000313" key="3">
    <source>
        <dbReference type="EMBL" id="MEQ2239309.1"/>
    </source>
</evidence>
<feature type="transmembrane region" description="Helical" evidence="2">
    <location>
        <begin position="61"/>
        <end position="80"/>
    </location>
</feature>